<name>A0ABV8S4W2_9BACL</name>
<dbReference type="PROSITE" id="PS50983">
    <property type="entry name" value="FE_B12_PBP"/>
    <property type="match status" value="1"/>
</dbReference>
<organism evidence="8 9">
    <name type="scientific">Cohnella boryungensis</name>
    <dbReference type="NCBI Taxonomy" id="768479"/>
    <lineage>
        <taxon>Bacteria</taxon>
        <taxon>Bacillati</taxon>
        <taxon>Bacillota</taxon>
        <taxon>Bacilli</taxon>
        <taxon>Bacillales</taxon>
        <taxon>Paenibacillaceae</taxon>
        <taxon>Cohnella</taxon>
    </lineage>
</organism>
<evidence type="ECO:0000259" key="7">
    <source>
        <dbReference type="PROSITE" id="PS50983"/>
    </source>
</evidence>
<sequence>MLAPLLRKSASAALTLLLSATLLSACGSNNNDQPASSPSNPSSPSASQTPAQTEQASPAASESPASEPATRTYKDALDRTVEIPTSPKRIIAHYYAAEMTALGVPMIGTNHINAKLALTEEQLQGIEDIGGESLVPNLEKTLTLEPDLILVPDFLEAKDLEALSKIAPTVAIGYGADAFTRLRALGDLIGESAKAEEWINRYNEKTQEKRSLVQSRIGEGETASAFVIYMDKQLYVYNKQRLGPTMYDAFGFAIPPKVTELFASEPETLWKTISLETLPDYAGDRMFLISTDDSEEAKKVIEEVINGPVWKSLPAVKNGKAYIVGKRWSMNDPLTLDWLLDEMAGSTCQITAA</sequence>
<comment type="caution">
    <text evidence="8">The sequence shown here is derived from an EMBL/GenBank/DDBJ whole genome shotgun (WGS) entry which is preliminary data.</text>
</comment>
<dbReference type="PANTHER" id="PTHR30532">
    <property type="entry name" value="IRON III DICITRATE-BINDING PERIPLASMIC PROTEIN"/>
    <property type="match status" value="1"/>
</dbReference>
<evidence type="ECO:0000256" key="1">
    <source>
        <dbReference type="ARBA" id="ARBA00004196"/>
    </source>
</evidence>
<evidence type="ECO:0000313" key="9">
    <source>
        <dbReference type="Proteomes" id="UP001595755"/>
    </source>
</evidence>
<dbReference type="SUPFAM" id="SSF53807">
    <property type="entry name" value="Helical backbone' metal receptor"/>
    <property type="match status" value="1"/>
</dbReference>
<feature type="signal peptide" evidence="6">
    <location>
        <begin position="1"/>
        <end position="25"/>
    </location>
</feature>
<feature type="chain" id="PRO_5045770372" evidence="6">
    <location>
        <begin position="26"/>
        <end position="353"/>
    </location>
</feature>
<evidence type="ECO:0000256" key="2">
    <source>
        <dbReference type="ARBA" id="ARBA00008814"/>
    </source>
</evidence>
<gene>
    <name evidence="8" type="ORF">ACFO1S_01005</name>
</gene>
<dbReference type="PROSITE" id="PS51257">
    <property type="entry name" value="PROKAR_LIPOPROTEIN"/>
    <property type="match status" value="1"/>
</dbReference>
<feature type="domain" description="Fe/B12 periplasmic-binding" evidence="7">
    <location>
        <begin position="79"/>
        <end position="351"/>
    </location>
</feature>
<dbReference type="InterPro" id="IPR002491">
    <property type="entry name" value="ABC_transptr_periplasmic_BD"/>
</dbReference>
<keyword evidence="4 6" id="KW-0732">Signal</keyword>
<comment type="similarity">
    <text evidence="2">Belongs to the bacterial solute-binding protein 8 family.</text>
</comment>
<dbReference type="Gene3D" id="3.40.50.1980">
    <property type="entry name" value="Nitrogenase molybdenum iron protein domain"/>
    <property type="match status" value="2"/>
</dbReference>
<keyword evidence="3" id="KW-0813">Transport</keyword>
<proteinExistence type="inferred from homology"/>
<dbReference type="Proteomes" id="UP001595755">
    <property type="component" value="Unassembled WGS sequence"/>
</dbReference>
<keyword evidence="9" id="KW-1185">Reference proteome</keyword>
<evidence type="ECO:0000256" key="4">
    <source>
        <dbReference type="ARBA" id="ARBA00022729"/>
    </source>
</evidence>
<dbReference type="InterPro" id="IPR051313">
    <property type="entry name" value="Bact_iron-sidero_bind"/>
</dbReference>
<dbReference type="EMBL" id="JBHSED010000002">
    <property type="protein sequence ID" value="MFC4302012.1"/>
    <property type="molecule type" value="Genomic_DNA"/>
</dbReference>
<evidence type="ECO:0000256" key="5">
    <source>
        <dbReference type="SAM" id="MobiDB-lite"/>
    </source>
</evidence>
<feature type="region of interest" description="Disordered" evidence="5">
    <location>
        <begin position="27"/>
        <end position="79"/>
    </location>
</feature>
<evidence type="ECO:0000256" key="6">
    <source>
        <dbReference type="SAM" id="SignalP"/>
    </source>
</evidence>
<dbReference type="Pfam" id="PF01497">
    <property type="entry name" value="Peripla_BP_2"/>
    <property type="match status" value="1"/>
</dbReference>
<evidence type="ECO:0000256" key="3">
    <source>
        <dbReference type="ARBA" id="ARBA00022448"/>
    </source>
</evidence>
<feature type="compositionally biased region" description="Low complexity" evidence="5">
    <location>
        <begin position="27"/>
        <end position="70"/>
    </location>
</feature>
<dbReference type="RefSeq" id="WP_204605740.1">
    <property type="nucleotide sequence ID" value="NZ_JBHSED010000002.1"/>
</dbReference>
<evidence type="ECO:0000313" key="8">
    <source>
        <dbReference type="EMBL" id="MFC4302012.1"/>
    </source>
</evidence>
<reference evidence="9" key="1">
    <citation type="journal article" date="2019" name="Int. J. Syst. Evol. Microbiol.">
        <title>The Global Catalogue of Microorganisms (GCM) 10K type strain sequencing project: providing services to taxonomists for standard genome sequencing and annotation.</title>
        <authorList>
            <consortium name="The Broad Institute Genomics Platform"/>
            <consortium name="The Broad Institute Genome Sequencing Center for Infectious Disease"/>
            <person name="Wu L."/>
            <person name="Ma J."/>
        </authorList>
    </citation>
    <scope>NUCLEOTIDE SEQUENCE [LARGE SCALE GENOMIC DNA]</scope>
    <source>
        <strain evidence="9">CGMCC 4.1641</strain>
    </source>
</reference>
<comment type="subcellular location">
    <subcellularLocation>
        <location evidence="1">Cell envelope</location>
    </subcellularLocation>
</comment>
<dbReference type="PANTHER" id="PTHR30532:SF26">
    <property type="entry name" value="IRON(3+)-HYDROXAMATE-BINDING PROTEIN FHUD"/>
    <property type="match status" value="1"/>
</dbReference>
<protein>
    <submittedName>
        <fullName evidence="8">ABC transporter substrate-binding protein</fullName>
    </submittedName>
</protein>
<accession>A0ABV8S4W2</accession>